<comment type="caution">
    <text evidence="1">The sequence shown here is derived from an EMBL/GenBank/DDBJ whole genome shotgun (WGS) entry which is preliminary data.</text>
</comment>
<dbReference type="EMBL" id="JH711586">
    <property type="protein sequence ID" value="EIW76417.1"/>
    <property type="molecule type" value="Genomic_DNA"/>
</dbReference>
<dbReference type="KEGG" id="cput:CONPUDRAFT_168960"/>
<dbReference type="Proteomes" id="UP000053558">
    <property type="component" value="Unassembled WGS sequence"/>
</dbReference>
<dbReference type="GeneID" id="19206118"/>
<dbReference type="AlphaFoldDB" id="A0A5M3MBI4"/>
<dbReference type="RefSeq" id="XP_007773647.1">
    <property type="nucleotide sequence ID" value="XM_007775457.1"/>
</dbReference>
<reference evidence="2" key="1">
    <citation type="journal article" date="2012" name="Science">
        <title>The Paleozoic origin of enzymatic lignin decomposition reconstructed from 31 fungal genomes.</title>
        <authorList>
            <person name="Floudas D."/>
            <person name="Binder M."/>
            <person name="Riley R."/>
            <person name="Barry K."/>
            <person name="Blanchette R.A."/>
            <person name="Henrissat B."/>
            <person name="Martinez A.T."/>
            <person name="Otillar R."/>
            <person name="Spatafora J.W."/>
            <person name="Yadav J.S."/>
            <person name="Aerts A."/>
            <person name="Benoit I."/>
            <person name="Boyd A."/>
            <person name="Carlson A."/>
            <person name="Copeland A."/>
            <person name="Coutinho P.M."/>
            <person name="de Vries R.P."/>
            <person name="Ferreira P."/>
            <person name="Findley K."/>
            <person name="Foster B."/>
            <person name="Gaskell J."/>
            <person name="Glotzer D."/>
            <person name="Gorecki P."/>
            <person name="Heitman J."/>
            <person name="Hesse C."/>
            <person name="Hori C."/>
            <person name="Igarashi K."/>
            <person name="Jurgens J.A."/>
            <person name="Kallen N."/>
            <person name="Kersten P."/>
            <person name="Kohler A."/>
            <person name="Kuees U."/>
            <person name="Kumar T.K.A."/>
            <person name="Kuo A."/>
            <person name="LaButti K."/>
            <person name="Larrondo L.F."/>
            <person name="Lindquist E."/>
            <person name="Ling A."/>
            <person name="Lombard V."/>
            <person name="Lucas S."/>
            <person name="Lundell T."/>
            <person name="Martin R."/>
            <person name="McLaughlin D.J."/>
            <person name="Morgenstern I."/>
            <person name="Morin E."/>
            <person name="Murat C."/>
            <person name="Nagy L.G."/>
            <person name="Nolan M."/>
            <person name="Ohm R.A."/>
            <person name="Patyshakuliyeva A."/>
            <person name="Rokas A."/>
            <person name="Ruiz-Duenas F.J."/>
            <person name="Sabat G."/>
            <person name="Salamov A."/>
            <person name="Samejima M."/>
            <person name="Schmutz J."/>
            <person name="Slot J.C."/>
            <person name="St John F."/>
            <person name="Stenlid J."/>
            <person name="Sun H."/>
            <person name="Sun S."/>
            <person name="Syed K."/>
            <person name="Tsang A."/>
            <person name="Wiebenga A."/>
            <person name="Young D."/>
            <person name="Pisabarro A."/>
            <person name="Eastwood D.C."/>
            <person name="Martin F."/>
            <person name="Cullen D."/>
            <person name="Grigoriev I.V."/>
            <person name="Hibbett D.S."/>
        </authorList>
    </citation>
    <scope>NUCLEOTIDE SEQUENCE [LARGE SCALE GENOMIC DNA]</scope>
    <source>
        <strain evidence="2">RWD-64-598 SS2</strain>
    </source>
</reference>
<evidence type="ECO:0008006" key="3">
    <source>
        <dbReference type="Google" id="ProtNLM"/>
    </source>
</evidence>
<name>A0A5M3MBI4_CONPW</name>
<keyword evidence="2" id="KW-1185">Reference proteome</keyword>
<protein>
    <recommendedName>
        <fullName evidence="3">F-box domain-containing protein</fullName>
    </recommendedName>
</protein>
<proteinExistence type="predicted"/>
<evidence type="ECO:0000313" key="1">
    <source>
        <dbReference type="EMBL" id="EIW76417.1"/>
    </source>
</evidence>
<gene>
    <name evidence="1" type="ORF">CONPUDRAFT_168960</name>
</gene>
<organism evidence="1 2">
    <name type="scientific">Coniophora puteana (strain RWD-64-598)</name>
    <name type="common">Brown rot fungus</name>
    <dbReference type="NCBI Taxonomy" id="741705"/>
    <lineage>
        <taxon>Eukaryota</taxon>
        <taxon>Fungi</taxon>
        <taxon>Dikarya</taxon>
        <taxon>Basidiomycota</taxon>
        <taxon>Agaricomycotina</taxon>
        <taxon>Agaricomycetes</taxon>
        <taxon>Agaricomycetidae</taxon>
        <taxon>Boletales</taxon>
        <taxon>Coniophorineae</taxon>
        <taxon>Coniophoraceae</taxon>
        <taxon>Coniophora</taxon>
    </lineage>
</organism>
<sequence>MTNDTSPEHTEKNPKANIESIPAEDLCHTTLPSASITSMPTELLYVILHLVECPSGTELVMSPFGSFELESIRTYAETLTLTGKLALPHVCRRWMEVLAPDPEFWKVLAVRLDDSSPFTPAFIHLFFDASRGNLFAVEISVGNPDIAGMTAAEENSRIETILEVLRPYFPRIMSLKIRTVFRSSAIIAINGLDTRALSLLITLHLDSHIADDPAPLFIGNIEFSKLSHLQIDAKSFVHLINCGLYFPSDRVETVDITRYRPANGSFLSTLAFVKALHRYFVKPNMTLSISDVAFDPLLSSKAMTWPPSCISVHGLHLRDLDGPSVSAILRHVGCVAETGSVTLERCELDPQHREITQAANVTLIETGQDPALEPIIQN</sequence>
<evidence type="ECO:0000313" key="2">
    <source>
        <dbReference type="Proteomes" id="UP000053558"/>
    </source>
</evidence>
<accession>A0A5M3MBI4</accession>